<dbReference type="RefSeq" id="WP_354470859.1">
    <property type="nucleotide sequence ID" value="NZ_JBEPSB010000001.1"/>
</dbReference>
<evidence type="ECO:0000256" key="1">
    <source>
        <dbReference type="SAM" id="Phobius"/>
    </source>
</evidence>
<keyword evidence="1" id="KW-1133">Transmembrane helix</keyword>
<sequence>MGMWLIPALIAITIIAVISFVSTLRIAKMTSERKSEKDTPISETVEEYATMLNPIVWVYAIFLLFLGIVIFYYWSQAGY</sequence>
<feature type="transmembrane region" description="Helical" evidence="1">
    <location>
        <begin position="6"/>
        <end position="27"/>
    </location>
</feature>
<dbReference type="Proteomes" id="UP001549363">
    <property type="component" value="Unassembled WGS sequence"/>
</dbReference>
<name>A0ABV2PER3_9BACI</name>
<evidence type="ECO:0000313" key="3">
    <source>
        <dbReference type="Proteomes" id="UP001549363"/>
    </source>
</evidence>
<dbReference type="EMBL" id="JBEPSB010000001">
    <property type="protein sequence ID" value="MET4559420.1"/>
    <property type="molecule type" value="Genomic_DNA"/>
</dbReference>
<comment type="caution">
    <text evidence="2">The sequence shown here is derived from an EMBL/GenBank/DDBJ whole genome shotgun (WGS) entry which is preliminary data.</text>
</comment>
<organism evidence="2 3">
    <name type="scientific">Lysinibacillus parviboronicapiens</name>
    <dbReference type="NCBI Taxonomy" id="436516"/>
    <lineage>
        <taxon>Bacteria</taxon>
        <taxon>Bacillati</taxon>
        <taxon>Bacillota</taxon>
        <taxon>Bacilli</taxon>
        <taxon>Bacillales</taxon>
        <taxon>Bacillaceae</taxon>
        <taxon>Lysinibacillus</taxon>
    </lineage>
</organism>
<keyword evidence="1" id="KW-0472">Membrane</keyword>
<keyword evidence="3" id="KW-1185">Reference proteome</keyword>
<gene>
    <name evidence="2" type="ORF">ABIA69_000563</name>
</gene>
<proteinExistence type="predicted"/>
<feature type="transmembrane region" description="Helical" evidence="1">
    <location>
        <begin position="56"/>
        <end position="74"/>
    </location>
</feature>
<protein>
    <submittedName>
        <fullName evidence="2">Amino acid permease</fullName>
    </submittedName>
</protein>
<reference evidence="2 3" key="1">
    <citation type="submission" date="2024-06" db="EMBL/GenBank/DDBJ databases">
        <title>Sorghum-associated microbial communities from plants grown in Nebraska, USA.</title>
        <authorList>
            <person name="Schachtman D."/>
        </authorList>
    </citation>
    <scope>NUCLEOTIDE SEQUENCE [LARGE SCALE GENOMIC DNA]</scope>
    <source>
        <strain evidence="2 3">736</strain>
    </source>
</reference>
<evidence type="ECO:0000313" key="2">
    <source>
        <dbReference type="EMBL" id="MET4559420.1"/>
    </source>
</evidence>
<accession>A0ABV2PER3</accession>
<keyword evidence="1" id="KW-0812">Transmembrane</keyword>